<keyword evidence="1" id="KW-0812">Transmembrane</keyword>
<accession>A0A8I3W5G6</accession>
<name>A0A8I3W5G6_CALJA</name>
<keyword evidence="1" id="KW-0472">Membrane</keyword>
<reference evidence="2 3" key="1">
    <citation type="submission" date="2009-03" db="EMBL/GenBank/DDBJ databases">
        <authorList>
            <person name="Warren W."/>
            <person name="Ye L."/>
            <person name="Minx P."/>
            <person name="Worley K."/>
            <person name="Gibbs R."/>
            <person name="Wilson R.K."/>
        </authorList>
    </citation>
    <scope>NUCLEOTIDE SEQUENCE [LARGE SCALE GENOMIC DNA]</scope>
</reference>
<evidence type="ECO:0000313" key="2">
    <source>
        <dbReference type="Ensembl" id="ENSCJAP00000087015.1"/>
    </source>
</evidence>
<dbReference type="Ensembl" id="ENSCJAT00000131335.1">
    <property type="protein sequence ID" value="ENSCJAP00000087015.1"/>
    <property type="gene ID" value="ENSCJAG00000074659.1"/>
</dbReference>
<reference evidence="2" key="3">
    <citation type="submission" date="2025-09" db="UniProtKB">
        <authorList>
            <consortium name="Ensembl"/>
        </authorList>
    </citation>
    <scope>IDENTIFICATION</scope>
</reference>
<reference evidence="2" key="2">
    <citation type="submission" date="2025-08" db="UniProtKB">
        <authorList>
            <consortium name="Ensembl"/>
        </authorList>
    </citation>
    <scope>IDENTIFICATION</scope>
</reference>
<protein>
    <submittedName>
        <fullName evidence="2">Uncharacterized protein</fullName>
    </submittedName>
</protein>
<proteinExistence type="predicted"/>
<evidence type="ECO:0000313" key="3">
    <source>
        <dbReference type="Proteomes" id="UP000008225"/>
    </source>
</evidence>
<evidence type="ECO:0000256" key="1">
    <source>
        <dbReference type="SAM" id="Phobius"/>
    </source>
</evidence>
<dbReference type="Proteomes" id="UP000008225">
    <property type="component" value="Chromosome 3"/>
</dbReference>
<dbReference type="PRINTS" id="PR02045">
    <property type="entry name" value="F138DOMAIN"/>
</dbReference>
<feature type="transmembrane region" description="Helical" evidence="1">
    <location>
        <begin position="50"/>
        <end position="71"/>
    </location>
</feature>
<dbReference type="PANTHER" id="PTHR46254">
    <property type="entry name" value="PROTEIN GVQW1-RELATED"/>
    <property type="match status" value="1"/>
</dbReference>
<keyword evidence="1" id="KW-1133">Transmembrane helix</keyword>
<dbReference type="GeneTree" id="ENSGT00940000161627"/>
<dbReference type="AlphaFoldDB" id="A0A8I3W5G6"/>
<organism evidence="2 3">
    <name type="scientific">Callithrix jacchus</name>
    <name type="common">White-tufted-ear marmoset</name>
    <name type="synonym">Simia Jacchus</name>
    <dbReference type="NCBI Taxonomy" id="9483"/>
    <lineage>
        <taxon>Eukaryota</taxon>
        <taxon>Metazoa</taxon>
        <taxon>Chordata</taxon>
        <taxon>Craniata</taxon>
        <taxon>Vertebrata</taxon>
        <taxon>Euteleostomi</taxon>
        <taxon>Mammalia</taxon>
        <taxon>Eutheria</taxon>
        <taxon>Euarchontoglires</taxon>
        <taxon>Primates</taxon>
        <taxon>Haplorrhini</taxon>
        <taxon>Platyrrhini</taxon>
        <taxon>Cebidae</taxon>
        <taxon>Callitrichinae</taxon>
        <taxon>Callithrix</taxon>
        <taxon>Callithrix</taxon>
    </lineage>
</organism>
<keyword evidence="3" id="KW-1185">Reference proteome</keyword>
<sequence length="143" mass="16154">MRCSCHSTKISQCCSDWMQWCNLGSPQPLPPWFKRFSCLSLPSSWDYRCLLPYLVIYLFICIFVEAVFYYVGLASLKLLTSGNLPALAFQSAGITGMTHSGRPHSTLSLVQAQCPTPIMPELWEAKARELLEPRSSRPALETY</sequence>